<proteinExistence type="predicted"/>
<gene>
    <name evidence="2" type="ORF">AVDCRST_MAG76-2655</name>
</gene>
<accession>A0A6J4IQ51</accession>
<dbReference type="InterPro" id="IPR055346">
    <property type="entry name" value="Fe-S_cluster_assembly_SufBD"/>
</dbReference>
<evidence type="ECO:0000259" key="1">
    <source>
        <dbReference type="Pfam" id="PF01458"/>
    </source>
</evidence>
<dbReference type="EMBL" id="CADCSZ010000163">
    <property type="protein sequence ID" value="CAA9258579.1"/>
    <property type="molecule type" value="Genomic_DNA"/>
</dbReference>
<reference evidence="2" key="1">
    <citation type="submission" date="2020-02" db="EMBL/GenBank/DDBJ databases">
        <authorList>
            <person name="Meier V. D."/>
        </authorList>
    </citation>
    <scope>NUCLEOTIDE SEQUENCE</scope>
    <source>
        <strain evidence="2">AVDCRST_MAG76</strain>
    </source>
</reference>
<dbReference type="InterPro" id="IPR000825">
    <property type="entry name" value="SUF_FeS_clus_asmbl_SufBD_core"/>
</dbReference>
<dbReference type="Pfam" id="PF01458">
    <property type="entry name" value="SUFBD_core"/>
    <property type="match status" value="1"/>
</dbReference>
<sequence>MGAAFSVDAARSLAGPRWLVDRRVAAAERLAEGQLPTTAQEVWRYSPIDKLDLGAYHPAEPAAPGRPPLTGLAAALVEALDDPAGLVFTVDGALVHAEGDGLVVEEASAELLAAVDRPHDALGDLHDAFVASPLAVVVPPGRAVAQPLVVVHVVTGGGVLACPRLVVHARQGAQASVVEVFVGGDDPAGALVLPITSLVAEQGAHLRHAAVQALGPAVWSLAHNGSRVTRDATLQSLVVALGGAYARLRTDAALTGQAGESTLLAAYVGDGDQVHDFRTMQEHLAPRTRSELVFKGAVGGRSHGVYSGLIKVHKGAKGTQAFQTNRNLVLSETAHADSVPNLEIDENDLACSHASAVGPIDPQQRFYLEARGVPSKVADRLIVLGFLDDVLARSPIPGLRQPIAWELARRVEVAA</sequence>
<dbReference type="AlphaFoldDB" id="A0A6J4IQ51"/>
<dbReference type="GO" id="GO:0016226">
    <property type="term" value="P:iron-sulfur cluster assembly"/>
    <property type="evidence" value="ECO:0007669"/>
    <property type="project" value="InterPro"/>
</dbReference>
<name>A0A6J4IQ51_9ACTN</name>
<evidence type="ECO:0000313" key="2">
    <source>
        <dbReference type="EMBL" id="CAA9258579.1"/>
    </source>
</evidence>
<dbReference type="PANTHER" id="PTHR43575">
    <property type="entry name" value="PROTEIN ABCI7, CHLOROPLASTIC"/>
    <property type="match status" value="1"/>
</dbReference>
<dbReference type="SUPFAM" id="SSF101960">
    <property type="entry name" value="Stabilizer of iron transporter SufD"/>
    <property type="match status" value="1"/>
</dbReference>
<feature type="domain" description="SUF system FeS cluster assembly SufBD core" evidence="1">
    <location>
        <begin position="155"/>
        <end position="386"/>
    </location>
</feature>
<dbReference type="InterPro" id="IPR037284">
    <property type="entry name" value="SUF_FeS_clus_asmbl_SufBD_sf"/>
</dbReference>
<organism evidence="2">
    <name type="scientific">uncultured Acidimicrobiales bacterium</name>
    <dbReference type="NCBI Taxonomy" id="310071"/>
    <lineage>
        <taxon>Bacteria</taxon>
        <taxon>Bacillati</taxon>
        <taxon>Actinomycetota</taxon>
        <taxon>Acidimicrobiia</taxon>
        <taxon>Acidimicrobiales</taxon>
        <taxon>environmental samples</taxon>
    </lineage>
</organism>
<dbReference type="PANTHER" id="PTHR43575:SF1">
    <property type="entry name" value="PROTEIN ABCI7, CHLOROPLASTIC"/>
    <property type="match status" value="1"/>
</dbReference>
<protein>
    <recommendedName>
        <fullName evidence="1">SUF system FeS cluster assembly SufBD core domain-containing protein</fullName>
    </recommendedName>
</protein>